<keyword evidence="1" id="KW-0378">Hydrolase</keyword>
<dbReference type="Proteomes" id="UP000430387">
    <property type="component" value="Unassembled WGS sequence"/>
</dbReference>
<dbReference type="AlphaFoldDB" id="A0A4C9CAP0"/>
<dbReference type="RefSeq" id="WP_044697422.1">
    <property type="nucleotide sequence ID" value="NZ_BFXJ01000064.1"/>
</dbReference>
<evidence type="ECO:0000313" key="3">
    <source>
        <dbReference type="Proteomes" id="UP000430387"/>
    </source>
</evidence>
<dbReference type="EMBL" id="WTQJ01000251">
    <property type="protein sequence ID" value="MWR14658.1"/>
    <property type="molecule type" value="Genomic_DNA"/>
</dbReference>
<gene>
    <name evidence="2" type="ORF">GP975_10465</name>
    <name evidence="1" type="ORF">GQA06_12770</name>
</gene>
<name>A0A4C9CAP0_ECOLX</name>
<evidence type="ECO:0000313" key="2">
    <source>
        <dbReference type="EMBL" id="MWR38487.1"/>
    </source>
</evidence>
<dbReference type="GO" id="GO:0004177">
    <property type="term" value="F:aminopeptidase activity"/>
    <property type="evidence" value="ECO:0007669"/>
    <property type="project" value="UniProtKB-KW"/>
</dbReference>
<accession>A0A4C9CAP0</accession>
<protein>
    <submittedName>
        <fullName evidence="1">Aminopeptidase</fullName>
    </submittedName>
</protein>
<dbReference type="Proteomes" id="UP000460875">
    <property type="component" value="Unassembled WGS sequence"/>
</dbReference>
<comment type="caution">
    <text evidence="1">The sequence shown here is derived from an EMBL/GenBank/DDBJ whole genome shotgun (WGS) entry which is preliminary data.</text>
</comment>
<keyword evidence="1" id="KW-0031">Aminopeptidase</keyword>
<sequence>MNKGNRLQQLEDACRDIIKINMWYELPDYVFFSISDTIDGTSDEFAMNVYKNIDRSLLEILLHPSVLLSVVESLQSNTIAEYIMKLCGIEIDYDDLLISDVKSCLFINYGFNNSESVALFNKTYRELKDIVKSSRIHIEHEKDIFDGLNKILAFSEKINMSIFYI</sequence>
<dbReference type="EMBL" id="WTQT01000166">
    <property type="protein sequence ID" value="MWR38487.1"/>
    <property type="molecule type" value="Genomic_DNA"/>
</dbReference>
<proteinExistence type="predicted"/>
<evidence type="ECO:0000313" key="1">
    <source>
        <dbReference type="EMBL" id="MWR14658.1"/>
    </source>
</evidence>
<reference evidence="3 4" key="1">
    <citation type="submission" date="2019-12" db="EMBL/GenBank/DDBJ databases">
        <title>Enteriobacteria Tanzani isolates_8377-8380.</title>
        <authorList>
            <person name="Subbiah M."/>
            <person name="Call D."/>
        </authorList>
    </citation>
    <scope>NUCLEOTIDE SEQUENCE [LARGE SCALE GENOMIC DNA]</scope>
    <source>
        <strain evidence="2 4">8379wE2</strain>
        <strain evidence="1 3">8380wG1</strain>
    </source>
</reference>
<evidence type="ECO:0000313" key="4">
    <source>
        <dbReference type="Proteomes" id="UP000460875"/>
    </source>
</evidence>
<organism evidence="1 3">
    <name type="scientific">Escherichia coli</name>
    <dbReference type="NCBI Taxonomy" id="562"/>
    <lineage>
        <taxon>Bacteria</taxon>
        <taxon>Pseudomonadati</taxon>
        <taxon>Pseudomonadota</taxon>
        <taxon>Gammaproteobacteria</taxon>
        <taxon>Enterobacterales</taxon>
        <taxon>Enterobacteriaceae</taxon>
        <taxon>Escherichia</taxon>
    </lineage>
</organism>
<keyword evidence="1" id="KW-0645">Protease</keyword>